<keyword evidence="1" id="KW-0472">Membrane</keyword>
<comment type="caution">
    <text evidence="2">The sequence shown here is derived from an EMBL/GenBank/DDBJ whole genome shotgun (WGS) entry which is preliminary data.</text>
</comment>
<evidence type="ECO:0000313" key="2">
    <source>
        <dbReference type="EMBL" id="TDL41574.1"/>
    </source>
</evidence>
<keyword evidence="1" id="KW-1133">Transmembrane helix</keyword>
<protein>
    <submittedName>
        <fullName evidence="2">Uncharacterized protein</fullName>
    </submittedName>
</protein>
<accession>A0A4R5YA57</accession>
<name>A0A4R5YA57_9MICC</name>
<organism evidence="2 3">
    <name type="scientific">Arthrobacter nitrophenolicus</name>
    <dbReference type="NCBI Taxonomy" id="683150"/>
    <lineage>
        <taxon>Bacteria</taxon>
        <taxon>Bacillati</taxon>
        <taxon>Actinomycetota</taxon>
        <taxon>Actinomycetes</taxon>
        <taxon>Micrococcales</taxon>
        <taxon>Micrococcaceae</taxon>
        <taxon>Arthrobacter</taxon>
    </lineage>
</organism>
<evidence type="ECO:0000256" key="1">
    <source>
        <dbReference type="SAM" id="Phobius"/>
    </source>
</evidence>
<proteinExistence type="predicted"/>
<feature type="transmembrane region" description="Helical" evidence="1">
    <location>
        <begin position="38"/>
        <end position="59"/>
    </location>
</feature>
<reference evidence="2 3" key="1">
    <citation type="submission" date="2019-03" db="EMBL/GenBank/DDBJ databases">
        <title>Genome Sequencing and Assembly of Various Microbes Isolated from Partially Reclaimed Soil and Acid Mine Drainage (AMD) Site.</title>
        <authorList>
            <person name="Steinbock B."/>
            <person name="Bechtold R."/>
            <person name="Sevigny J.L."/>
            <person name="Thomas D."/>
            <person name="Cuthill L.R."/>
            <person name="Aveiro Johannsen E.J."/>
            <person name="Thomas K."/>
            <person name="Ghosh A."/>
        </authorList>
    </citation>
    <scope>NUCLEOTIDE SEQUENCE [LARGE SCALE GENOMIC DNA]</scope>
    <source>
        <strain evidence="2 3">S-A1</strain>
    </source>
</reference>
<sequence length="93" mass="9986">MSLCAIFDRTAAEMPVSRLLFVIAAVSGRLLAHTQPLSLLWLSIAAVSAILSFGIKTFIRILAVRGFQLAVHAVDLSACQAFCPVVGAVRQQF</sequence>
<evidence type="ECO:0000313" key="3">
    <source>
        <dbReference type="Proteomes" id="UP000294621"/>
    </source>
</evidence>
<dbReference type="RefSeq" id="WP_133346151.1">
    <property type="nucleotide sequence ID" value="NZ_SMZQ01000001.1"/>
</dbReference>
<dbReference type="EMBL" id="SMZQ01000001">
    <property type="protein sequence ID" value="TDL41574.1"/>
    <property type="molecule type" value="Genomic_DNA"/>
</dbReference>
<dbReference type="AlphaFoldDB" id="A0A4R5YA57"/>
<gene>
    <name evidence="2" type="ORF">E2R57_02650</name>
</gene>
<keyword evidence="1" id="KW-0812">Transmembrane</keyword>
<dbReference type="Proteomes" id="UP000294621">
    <property type="component" value="Unassembled WGS sequence"/>
</dbReference>